<dbReference type="PANTHER" id="PTHR46609:SF6">
    <property type="entry name" value="EXONUCLEASE, PHAGE-TYPE_RECB, C-TERMINAL DOMAIN-CONTAINING PROTEIN-RELATED"/>
    <property type="match status" value="1"/>
</dbReference>
<dbReference type="InterPro" id="IPR011335">
    <property type="entry name" value="Restrct_endonuc-II-like"/>
</dbReference>
<dbReference type="PANTHER" id="PTHR46609">
    <property type="entry name" value="EXONUCLEASE, PHAGE-TYPE/RECB, C-TERMINAL DOMAIN-CONTAINING PROTEIN"/>
    <property type="match status" value="1"/>
</dbReference>
<dbReference type="InterPro" id="IPR019080">
    <property type="entry name" value="YqaJ_viral_recombinase"/>
</dbReference>
<dbReference type="InterPro" id="IPR051703">
    <property type="entry name" value="NF-kappa-B_Signaling_Reg"/>
</dbReference>
<dbReference type="EMBL" id="MN740318">
    <property type="protein sequence ID" value="QHT99901.1"/>
    <property type="molecule type" value="Genomic_DNA"/>
</dbReference>
<protein>
    <recommendedName>
        <fullName evidence="1">YqaJ viral recombinase domain-containing protein</fullName>
    </recommendedName>
</protein>
<reference evidence="2" key="1">
    <citation type="journal article" date="2020" name="Nature">
        <title>Giant virus diversity and host interactions through global metagenomics.</title>
        <authorList>
            <person name="Schulz F."/>
            <person name="Roux S."/>
            <person name="Paez-Espino D."/>
            <person name="Jungbluth S."/>
            <person name="Walsh D.A."/>
            <person name="Denef V.J."/>
            <person name="McMahon K.D."/>
            <person name="Konstantinidis K.T."/>
            <person name="Eloe-Fadrosh E.A."/>
            <person name="Kyrpides N.C."/>
            <person name="Woyke T."/>
        </authorList>
    </citation>
    <scope>NUCLEOTIDE SEQUENCE</scope>
    <source>
        <strain evidence="2">GVMAG-M-3300025778-1</strain>
    </source>
</reference>
<dbReference type="Gene3D" id="3.90.320.10">
    <property type="match status" value="1"/>
</dbReference>
<organism evidence="2">
    <name type="scientific">viral metagenome</name>
    <dbReference type="NCBI Taxonomy" id="1070528"/>
    <lineage>
        <taxon>unclassified sequences</taxon>
        <taxon>metagenomes</taxon>
        <taxon>organismal metagenomes</taxon>
    </lineage>
</organism>
<evidence type="ECO:0000259" key="1">
    <source>
        <dbReference type="Pfam" id="PF09588"/>
    </source>
</evidence>
<dbReference type="InterPro" id="IPR017482">
    <property type="entry name" value="Lambda-type_endonuclease"/>
</dbReference>
<dbReference type="InterPro" id="IPR011604">
    <property type="entry name" value="PDDEXK-like_dom_sf"/>
</dbReference>
<sequence>MESWFSEAPYTHLQSKIRKLALFLHQQEPKLSFRFLKKHVSEQVHELMKGRIGRLWERDRCMRRVIRMYGKEQQRTEAWYTARDKMITASEVSDAWGTPAARRTLMLRKLEPRKEGGQGTSMALIWGTRMEPVAKSIFEEETQCKVVDVSCVQHRKYGFLGASPDGIVIPTAPGDEFRRGRLVEFKCPYSRAETPGIPASYVHQMQMQMECTGIDECEYVEFRFKQVTQSVWAEHTGRKGMIAVVDDTGEVHYKPDSADPKEWRRTLPEDCQFVHWVLLTQKKEFVPKDTTWLPSHLPDLQKTWDEICEHRKNGTLPEAPVSTVPSLDL</sequence>
<proteinExistence type="predicted"/>
<feature type="domain" description="YqaJ viral recombinase" evidence="1">
    <location>
        <begin position="79"/>
        <end position="214"/>
    </location>
</feature>
<accession>A0A6C0J2N3</accession>
<dbReference type="CDD" id="cd22343">
    <property type="entry name" value="PDDEXK_lambda_exonuclease-like"/>
    <property type="match status" value="1"/>
</dbReference>
<name>A0A6C0J2N3_9ZZZZ</name>
<evidence type="ECO:0000313" key="2">
    <source>
        <dbReference type="EMBL" id="QHT99901.1"/>
    </source>
</evidence>
<dbReference type="AlphaFoldDB" id="A0A6C0J2N3"/>
<dbReference type="NCBIfam" id="TIGR03033">
    <property type="entry name" value="phage_rel_nuc"/>
    <property type="match status" value="1"/>
</dbReference>
<dbReference type="SUPFAM" id="SSF52980">
    <property type="entry name" value="Restriction endonuclease-like"/>
    <property type="match status" value="1"/>
</dbReference>
<dbReference type="Pfam" id="PF09588">
    <property type="entry name" value="YqaJ"/>
    <property type="match status" value="1"/>
</dbReference>